<sequence>MRVQLTKSAFFYDVSICLDLCTFVPYACLIACMYSIFICTLYPAWFCVYKPRQRVYSVAYVYQYAKGKSLTASFLDVLHLFRSRL</sequence>
<evidence type="ECO:0000256" key="1">
    <source>
        <dbReference type="SAM" id="Phobius"/>
    </source>
</evidence>
<keyword evidence="1" id="KW-0472">Membrane</keyword>
<name>A0A146PK09_FUNHE</name>
<feature type="transmembrane region" description="Helical" evidence="1">
    <location>
        <begin position="23"/>
        <end position="48"/>
    </location>
</feature>
<dbReference type="AlphaFoldDB" id="A0A146PK09"/>
<dbReference type="EMBL" id="GCES01142257">
    <property type="protein sequence ID" value="JAQ44065.1"/>
    <property type="molecule type" value="Transcribed_RNA"/>
</dbReference>
<proteinExistence type="predicted"/>
<keyword evidence="1" id="KW-0812">Transmembrane</keyword>
<dbReference type="EMBL" id="GCES01106357">
    <property type="protein sequence ID" value="JAQ79965.1"/>
    <property type="molecule type" value="Transcribed_RNA"/>
</dbReference>
<keyword evidence="1" id="KW-1133">Transmembrane helix</keyword>
<reference evidence="2" key="1">
    <citation type="submission" date="2015-01" db="EMBL/GenBank/DDBJ databases">
        <title>EvidentialGene: Evidence-directed Construction of Complete mRNA Transcriptomes without Genomes.</title>
        <authorList>
            <person name="Gilbert D.G."/>
        </authorList>
    </citation>
    <scope>NUCLEOTIDE SEQUENCE</scope>
</reference>
<evidence type="ECO:0000313" key="2">
    <source>
        <dbReference type="EMBL" id="JAQ44065.1"/>
    </source>
</evidence>
<organism evidence="2">
    <name type="scientific">Fundulus heteroclitus</name>
    <name type="common">Killifish</name>
    <name type="synonym">Mummichog</name>
    <dbReference type="NCBI Taxonomy" id="8078"/>
    <lineage>
        <taxon>Eukaryota</taxon>
        <taxon>Metazoa</taxon>
        <taxon>Chordata</taxon>
        <taxon>Craniata</taxon>
        <taxon>Vertebrata</taxon>
        <taxon>Euteleostomi</taxon>
        <taxon>Actinopterygii</taxon>
        <taxon>Neopterygii</taxon>
        <taxon>Teleostei</taxon>
        <taxon>Neoteleostei</taxon>
        <taxon>Acanthomorphata</taxon>
        <taxon>Ovalentaria</taxon>
        <taxon>Atherinomorphae</taxon>
        <taxon>Cyprinodontiformes</taxon>
        <taxon>Fundulidae</taxon>
        <taxon>Fundulus</taxon>
    </lineage>
</organism>
<accession>A0A146PK09</accession>
<protein>
    <submittedName>
        <fullName evidence="2">Uncharacterized protein</fullName>
    </submittedName>
</protein>